<feature type="domain" description="Methyltransferase" evidence="2">
    <location>
        <begin position="117"/>
        <end position="262"/>
    </location>
</feature>
<organism evidence="3 4">
    <name type="scientific">Dreissena polymorpha</name>
    <name type="common">Zebra mussel</name>
    <name type="synonym">Mytilus polymorpha</name>
    <dbReference type="NCBI Taxonomy" id="45954"/>
    <lineage>
        <taxon>Eukaryota</taxon>
        <taxon>Metazoa</taxon>
        <taxon>Spiralia</taxon>
        <taxon>Lophotrochozoa</taxon>
        <taxon>Mollusca</taxon>
        <taxon>Bivalvia</taxon>
        <taxon>Autobranchia</taxon>
        <taxon>Heteroconchia</taxon>
        <taxon>Euheterodonta</taxon>
        <taxon>Imparidentia</taxon>
        <taxon>Neoheterodontei</taxon>
        <taxon>Myida</taxon>
        <taxon>Dreissenoidea</taxon>
        <taxon>Dreissenidae</taxon>
        <taxon>Dreissena</taxon>
    </lineage>
</organism>
<keyword evidence="1" id="KW-0472">Membrane</keyword>
<comment type="caution">
    <text evidence="3">The sequence shown here is derived from an EMBL/GenBank/DDBJ whole genome shotgun (WGS) entry which is preliminary data.</text>
</comment>
<evidence type="ECO:0000313" key="4">
    <source>
        <dbReference type="Proteomes" id="UP000828390"/>
    </source>
</evidence>
<dbReference type="PANTHER" id="PTHR32026">
    <property type="entry name" value="METHYLTRANSFERASE-LIKE PROTEIN 24"/>
    <property type="match status" value="1"/>
</dbReference>
<dbReference type="InterPro" id="IPR025714">
    <property type="entry name" value="Methyltranfer_dom"/>
</dbReference>
<dbReference type="PANTHER" id="PTHR32026:SF10">
    <property type="entry name" value="METHYLTRANSFERASE-LIKE PROTEIN 24-RELATED"/>
    <property type="match status" value="1"/>
</dbReference>
<gene>
    <name evidence="3" type="ORF">DPMN_117897</name>
</gene>
<keyword evidence="4" id="KW-1185">Reference proteome</keyword>
<dbReference type="Proteomes" id="UP000828390">
    <property type="component" value="Unassembled WGS sequence"/>
</dbReference>
<keyword evidence="1" id="KW-0812">Transmembrane</keyword>
<name>A0A9D4JL66_DREPO</name>
<dbReference type="EMBL" id="JAIWYP010000005">
    <property type="protein sequence ID" value="KAH3816381.1"/>
    <property type="molecule type" value="Genomic_DNA"/>
</dbReference>
<dbReference type="AlphaFoldDB" id="A0A9D4JL66"/>
<keyword evidence="1" id="KW-1133">Transmembrane helix</keyword>
<evidence type="ECO:0000313" key="3">
    <source>
        <dbReference type="EMBL" id="KAH3816381.1"/>
    </source>
</evidence>
<dbReference type="InterPro" id="IPR026913">
    <property type="entry name" value="METTL24"/>
</dbReference>
<accession>A0A9D4JL66</accession>
<proteinExistence type="predicted"/>
<dbReference type="Pfam" id="PF13383">
    <property type="entry name" value="Methyltransf_22"/>
    <property type="match status" value="1"/>
</dbReference>
<evidence type="ECO:0000256" key="1">
    <source>
        <dbReference type="SAM" id="Phobius"/>
    </source>
</evidence>
<reference evidence="3" key="1">
    <citation type="journal article" date="2019" name="bioRxiv">
        <title>The Genome of the Zebra Mussel, Dreissena polymorpha: A Resource for Invasive Species Research.</title>
        <authorList>
            <person name="McCartney M.A."/>
            <person name="Auch B."/>
            <person name="Kono T."/>
            <person name="Mallez S."/>
            <person name="Zhang Y."/>
            <person name="Obille A."/>
            <person name="Becker A."/>
            <person name="Abrahante J.E."/>
            <person name="Garbe J."/>
            <person name="Badalamenti J.P."/>
            <person name="Herman A."/>
            <person name="Mangelson H."/>
            <person name="Liachko I."/>
            <person name="Sullivan S."/>
            <person name="Sone E.D."/>
            <person name="Koren S."/>
            <person name="Silverstein K.A.T."/>
            <person name="Beckman K.B."/>
            <person name="Gohl D.M."/>
        </authorList>
    </citation>
    <scope>NUCLEOTIDE SEQUENCE</scope>
    <source>
        <strain evidence="3">Duluth1</strain>
        <tissue evidence="3">Whole animal</tissue>
    </source>
</reference>
<evidence type="ECO:0000259" key="2">
    <source>
        <dbReference type="Pfam" id="PF13383"/>
    </source>
</evidence>
<feature type="transmembrane region" description="Helical" evidence="1">
    <location>
        <begin position="14"/>
        <end position="37"/>
    </location>
</feature>
<reference evidence="3" key="2">
    <citation type="submission" date="2020-11" db="EMBL/GenBank/DDBJ databases">
        <authorList>
            <person name="McCartney M.A."/>
            <person name="Auch B."/>
            <person name="Kono T."/>
            <person name="Mallez S."/>
            <person name="Becker A."/>
            <person name="Gohl D.M."/>
            <person name="Silverstein K.A.T."/>
            <person name="Koren S."/>
            <person name="Bechman K.B."/>
            <person name="Herman A."/>
            <person name="Abrahante J.E."/>
            <person name="Garbe J."/>
        </authorList>
    </citation>
    <scope>NUCLEOTIDE SEQUENCE</scope>
    <source>
        <strain evidence="3">Duluth1</strain>
        <tissue evidence="3">Whole animal</tissue>
    </source>
</reference>
<sequence length="422" mass="48424">MHVLKSWIVPTKCYLRVALVSSATVTAVLLFFVVHVMPVTQTSTCQCDAADNASNPSRNTSFASLSIKKPSEAPNEDALIDTGESDFYTIPDDDTLQGLNDTVLSLIYWRYINTIQVLCRNQMRVGSMRDGGKEICIDKKYKPRNPCLVYSFGSNYDFEFEKHMFDRYQCEIHTFDPSINPQVQVPEYVIFHKIGLGGKDSTVGPDKFDVRRFSTIVKQLDHEKRHIDILKIDIEGWEWAALSDIFVNGGLSRVRQLSLEIHFGTISDYQPKRKRMLTINSLQSLRKLLAADGSNDGKKRAIVHQITDKSNVDGMKKEVENMREQYKDKRAKGIELWSNDKKDSGFAHGNIATEEHEGVWGGVSFAFQLKVLRQLYEHGFRIFMREHNTFRVQTLPKPFWTFSNVNELSFLNLYDQFGSFDM</sequence>
<protein>
    <recommendedName>
        <fullName evidence="2">Methyltransferase domain-containing protein</fullName>
    </recommendedName>
</protein>